<dbReference type="Proteomes" id="UP000182882">
    <property type="component" value="Unassembled WGS sequence"/>
</dbReference>
<feature type="signal peptide" evidence="1">
    <location>
        <begin position="1"/>
        <end position="24"/>
    </location>
</feature>
<evidence type="ECO:0000313" key="3">
    <source>
        <dbReference type="Proteomes" id="UP000182882"/>
    </source>
</evidence>
<dbReference type="PANTHER" id="PTHR37953">
    <property type="entry name" value="UPF0127 PROTEIN MJ1496"/>
    <property type="match status" value="1"/>
</dbReference>
<dbReference type="Gene3D" id="2.60.120.1140">
    <property type="entry name" value="Protein of unknown function DUF192"/>
    <property type="match status" value="1"/>
</dbReference>
<organism evidence="2 3">
    <name type="scientific">Nitrosomonas ureae</name>
    <dbReference type="NCBI Taxonomy" id="44577"/>
    <lineage>
        <taxon>Bacteria</taxon>
        <taxon>Pseudomonadati</taxon>
        <taxon>Pseudomonadota</taxon>
        <taxon>Betaproteobacteria</taxon>
        <taxon>Nitrosomonadales</taxon>
        <taxon>Nitrosomonadaceae</taxon>
        <taxon>Nitrosomonas</taxon>
    </lineage>
</organism>
<dbReference type="Pfam" id="PF02643">
    <property type="entry name" value="DUF192"/>
    <property type="match status" value="1"/>
</dbReference>
<gene>
    <name evidence="2" type="ORF">SAMN05216406_10162</name>
</gene>
<dbReference type="RefSeq" id="WP_062558315.1">
    <property type="nucleotide sequence ID" value="NZ_CP013341.1"/>
</dbReference>
<sequence>MIKKLLWHCIAFAWGFLIANPASAQNAAQPRLPTVELTAGMHVIQAEVARTYEQQSTGLMYRRKMGINEGMLFVYEAPEIRCYWMRNTHIPLTIAFIGDDGAIVNLHDMQPRSERSHCSTKPVRYALEMNQGWFKARSLKPGFKLLGIPLNPAIVP</sequence>
<dbReference type="InterPro" id="IPR003795">
    <property type="entry name" value="DUF192"/>
</dbReference>
<proteinExistence type="predicted"/>
<name>A0A1H2DM48_9PROT</name>
<dbReference type="EMBL" id="FNLN01000001">
    <property type="protein sequence ID" value="SDT83955.1"/>
    <property type="molecule type" value="Genomic_DNA"/>
</dbReference>
<accession>A0A1H2DM48</accession>
<feature type="chain" id="PRO_5016350729" description="DUF192 domain-containing protein" evidence="1">
    <location>
        <begin position="25"/>
        <end position="156"/>
    </location>
</feature>
<reference evidence="3" key="1">
    <citation type="submission" date="2016-10" db="EMBL/GenBank/DDBJ databases">
        <authorList>
            <person name="Varghese N."/>
            <person name="Submissions S."/>
        </authorList>
    </citation>
    <scope>NUCLEOTIDE SEQUENCE [LARGE SCALE GENOMIC DNA]</scope>
    <source>
        <strain evidence="3">Nm10</strain>
    </source>
</reference>
<dbReference type="PANTHER" id="PTHR37953:SF1">
    <property type="entry name" value="UPF0127 PROTEIN MJ1496"/>
    <property type="match status" value="1"/>
</dbReference>
<dbReference type="AlphaFoldDB" id="A0A1H2DM48"/>
<dbReference type="InterPro" id="IPR038695">
    <property type="entry name" value="Saro_0823-like_sf"/>
</dbReference>
<keyword evidence="3" id="KW-1185">Reference proteome</keyword>
<evidence type="ECO:0000313" key="2">
    <source>
        <dbReference type="EMBL" id="SDT83955.1"/>
    </source>
</evidence>
<protein>
    <recommendedName>
        <fullName evidence="4">DUF192 domain-containing protein</fullName>
    </recommendedName>
</protein>
<evidence type="ECO:0008006" key="4">
    <source>
        <dbReference type="Google" id="ProtNLM"/>
    </source>
</evidence>
<evidence type="ECO:0000256" key="1">
    <source>
        <dbReference type="SAM" id="SignalP"/>
    </source>
</evidence>
<dbReference type="KEGG" id="nur:ATY38_04885"/>
<keyword evidence="1" id="KW-0732">Signal</keyword>